<dbReference type="Bgee" id="ENSG00000198400">
    <property type="expression patterns" value="Expressed in dorsal root ganglion and 96 other cell types or tissues"/>
</dbReference>
<evidence type="ECO:0000313" key="3">
    <source>
        <dbReference type="Proteomes" id="UP000005640"/>
    </source>
</evidence>
<reference evidence="2 3" key="3">
    <citation type="journal article" date="2006" name="Nature">
        <title>The DNA sequence and biological annotation of human chromosome 1.</title>
        <authorList>
            <person name="Gregory S.G."/>
            <person name="Barlow K.F."/>
            <person name="McLay K.E."/>
            <person name="Kaul R."/>
            <person name="Swarbreck D."/>
            <person name="Dunham A."/>
            <person name="Scott C.E."/>
            <person name="Howe K.L."/>
            <person name="Woodfine K."/>
            <person name="Spencer C.C."/>
            <person name="Jones M.C."/>
            <person name="Gillson C."/>
            <person name="Searle S."/>
            <person name="Zhou Y."/>
            <person name="Kokocinski F."/>
            <person name="McDonald L."/>
            <person name="Evans R."/>
            <person name="Phillips K."/>
            <person name="Atkinson A."/>
            <person name="Cooper R."/>
            <person name="Jones C."/>
            <person name="Hall R.E."/>
            <person name="Andrews T.D."/>
            <person name="Lloyd C."/>
            <person name="Ainscough R."/>
            <person name="Almeida J.P."/>
            <person name="Ambrose K.D."/>
            <person name="Anderson F."/>
            <person name="Andrew R.W."/>
            <person name="Ashwell R.I."/>
            <person name="Aubin K."/>
            <person name="Babbage A.K."/>
            <person name="Bagguley C.L."/>
            <person name="Bailey J."/>
            <person name="Beasley H."/>
            <person name="Bethel G."/>
            <person name="Bird C.P."/>
            <person name="Bray-Allen S."/>
            <person name="Brown J.Y."/>
            <person name="Brown A.J."/>
            <person name="Buckley D."/>
            <person name="Burton J."/>
            <person name="Bye J."/>
            <person name="Carder C."/>
            <person name="Chapman J.C."/>
            <person name="Clark S.Y."/>
            <person name="Clarke G."/>
            <person name="Clee C."/>
            <person name="Cobley V."/>
            <person name="Collier R.E."/>
            <person name="Corby N."/>
            <person name="Coville G.J."/>
            <person name="Davies J."/>
            <person name="Deadman R."/>
            <person name="Dunn M."/>
            <person name="Earthrowl M."/>
            <person name="Ellington A.G."/>
            <person name="Errington H."/>
            <person name="Frankish A."/>
            <person name="Frankland J."/>
            <person name="French L."/>
            <person name="Garner P."/>
            <person name="Garnett J."/>
            <person name="Gay L."/>
            <person name="Ghori M.R."/>
            <person name="Gibson R."/>
            <person name="Gilby L.M."/>
            <person name="Gillett W."/>
            <person name="Glithero R.J."/>
            <person name="Grafham D.V."/>
            <person name="Griffiths C."/>
            <person name="Griffiths-Jones S."/>
            <person name="Grocock R."/>
            <person name="Hammond S."/>
            <person name="Harrison E.S."/>
            <person name="Hart E."/>
            <person name="Haugen E."/>
            <person name="Heath P.D."/>
            <person name="Holmes S."/>
            <person name="Holt K."/>
            <person name="Howden P.J."/>
            <person name="Hunt A.R."/>
            <person name="Hunt S.E."/>
            <person name="Hunter G."/>
            <person name="Isherwood J."/>
            <person name="James R."/>
            <person name="Johnson C."/>
            <person name="Johnson D."/>
            <person name="Joy A."/>
            <person name="Kay M."/>
            <person name="Kershaw J.K."/>
            <person name="Kibukawa M."/>
            <person name="Kimberley A.M."/>
            <person name="King A."/>
            <person name="Knights A.J."/>
            <person name="Lad H."/>
            <person name="Laird G."/>
            <person name="Lawlor S."/>
            <person name="Leongamornlert D.A."/>
            <person name="Lloyd D.M."/>
            <person name="Loveland J."/>
            <person name="Lovell J."/>
            <person name="Lush M.J."/>
            <person name="Lyne R."/>
            <person name="Martin S."/>
            <person name="Mashreghi-Mohammadi M."/>
            <person name="Matthews L."/>
            <person name="Matthews N.S."/>
            <person name="McLaren S."/>
            <person name="Milne S."/>
            <person name="Mistry S."/>
            <person name="Moore M.J."/>
            <person name="Nickerson T."/>
            <person name="O'Dell C.N."/>
            <person name="Oliver K."/>
            <person name="Palmeiri A."/>
            <person name="Palmer S.A."/>
            <person name="Parker A."/>
            <person name="Patel D."/>
            <person name="Pearce A.V."/>
            <person name="Peck A.I."/>
            <person name="Pelan S."/>
            <person name="Phelps K."/>
            <person name="Phillimore B.J."/>
            <person name="Plumb R."/>
            <person name="Rajan J."/>
            <person name="Raymond C."/>
            <person name="Rouse G."/>
            <person name="Saenphimmachak C."/>
            <person name="Sehra H.K."/>
            <person name="Sheridan E."/>
            <person name="Shownkeen R."/>
            <person name="Sims S."/>
            <person name="Skuce C.D."/>
            <person name="Smith M."/>
            <person name="Steward C."/>
            <person name="Subramanian S."/>
            <person name="Sycamore N."/>
            <person name="Tracey A."/>
            <person name="Tromans A."/>
            <person name="Van Helmond Z."/>
            <person name="Wall M."/>
            <person name="Wallis J.M."/>
            <person name="White S."/>
            <person name="Whitehead S.L."/>
            <person name="Wilkinson J.E."/>
            <person name="Willey D.L."/>
            <person name="Williams H."/>
            <person name="Wilming L."/>
            <person name="Wray P.W."/>
            <person name="Wu Z."/>
            <person name="Coulson A."/>
            <person name="Vaudin M."/>
            <person name="Sulston J.E."/>
            <person name="Durbin R."/>
            <person name="Hubbard T."/>
            <person name="Wooster R."/>
            <person name="Dunham I."/>
            <person name="Carter N.P."/>
            <person name="McVean G."/>
            <person name="Ross M.T."/>
            <person name="Harrow J."/>
            <person name="Olson M.V."/>
            <person name="Beck S."/>
            <person name="Rogers J."/>
            <person name="Bentley D.R."/>
            <person name="Banerjee R."/>
            <person name="Bryant S.P."/>
            <person name="Burford D.C."/>
            <person name="Burrill W.D."/>
            <person name="Clegg S.M."/>
            <person name="Dhami P."/>
            <person name="Dovey O."/>
            <person name="Faulkner L.M."/>
            <person name="Gribble S.M."/>
            <person name="Langford C.F."/>
            <person name="Pandian R.D."/>
            <person name="Porter K.M."/>
            <person name="Prigmore E."/>
        </authorList>
    </citation>
    <scope>NUCLEOTIDE SEQUENCE [LARGE SCALE GENOMIC DNA]</scope>
</reference>
<dbReference type="ExpressionAtlas" id="A0A6Q8PF65">
    <property type="expression patterns" value="baseline and differential"/>
</dbReference>
<keyword evidence="1" id="KW-0732">Signal</keyword>
<protein>
    <submittedName>
        <fullName evidence="2">Neurotrophic receptor tyrosine kinase 1</fullName>
    </submittedName>
</protein>
<reference evidence="2" key="5">
    <citation type="submission" date="2025-09" db="UniProtKB">
        <authorList>
            <consortium name="Ensembl"/>
        </authorList>
    </citation>
    <scope>IDENTIFICATION</scope>
</reference>
<keyword evidence="3" id="KW-1185">Reference proteome</keyword>
<feature type="signal peptide" evidence="1">
    <location>
        <begin position="1"/>
        <end position="33"/>
    </location>
</feature>
<dbReference type="Ensembl" id="ENST00000675461.1">
    <property type="protein sequence ID" value="ENSP00000501668.1"/>
    <property type="gene ID" value="ENSG00000198400.15"/>
</dbReference>
<dbReference type="AlphaFoldDB" id="A0A6Q8PF65"/>
<dbReference type="SMR" id="A0A6Q8PF65"/>
<evidence type="ECO:0007829" key="4">
    <source>
        <dbReference type="PeptideAtlas" id="A0A6Q8PF65"/>
    </source>
</evidence>
<accession>A0A6Q8PF65</accession>
<evidence type="ECO:0000313" key="2">
    <source>
        <dbReference type="Ensembl" id="ENSP00000501668.1"/>
    </source>
</evidence>
<reference evidence="2" key="4">
    <citation type="submission" date="2025-08" db="UniProtKB">
        <authorList>
            <consortium name="Ensembl"/>
        </authorList>
    </citation>
    <scope>IDENTIFICATION</scope>
</reference>
<dbReference type="OpenTargets" id="ENSG00000198400"/>
<name>A0A6Q8PF65_HUMAN</name>
<keyword evidence="4 5" id="KW-1267">Proteomics identification</keyword>
<dbReference type="MassIVE" id="A0A6Q8PF65"/>
<dbReference type="HGNC" id="HGNC:8031">
    <property type="gene designation" value="NTRK1"/>
</dbReference>
<evidence type="ECO:0007829" key="5">
    <source>
        <dbReference type="ProteomicsDB" id="A0A6Q8PF65"/>
    </source>
</evidence>
<sequence length="149" mass="16124">MLRGGRRGQLGWHSWAAGPGSLLAWLILASAGAAPCPDACCPHGSSGLRCTRDGALDSLHHLPGAENLTELYIENQQHLQHLELRDLRGLGELRNLTIVKSGLRFVAPDAFHFTPRLSRLAQIHTSAKGASGRSRTPGFWLGLHFPGTH</sequence>
<dbReference type="Proteomes" id="UP000005640">
    <property type="component" value="Chromosome 1"/>
</dbReference>
<dbReference type="Ensembl" id="ENST00000675461.1">
    <property type="protein sequence ID" value="ENSP00000501668.1"/>
    <property type="gene ID" value="ENSG00000198400.14"/>
</dbReference>
<dbReference type="GeneTree" id="ENSGT00940000159412"/>
<feature type="chain" id="PRO_5027952102" evidence="1">
    <location>
        <begin position="34"/>
        <end position="149"/>
    </location>
</feature>
<dbReference type="Gene3D" id="3.80.10.10">
    <property type="entry name" value="Ribonuclease Inhibitor"/>
    <property type="match status" value="1"/>
</dbReference>
<dbReference type="SUPFAM" id="SSF52058">
    <property type="entry name" value="L domain-like"/>
    <property type="match status" value="1"/>
</dbReference>
<reference evidence="2 3" key="1">
    <citation type="journal article" date="2001" name="Nature">
        <title>Initial sequencing and analysis of the human genome.</title>
        <authorList>
            <consortium name="International Human Genome Sequencing Consortium"/>
            <person name="Lander E.S."/>
            <person name="Linton L.M."/>
            <person name="Birren B."/>
            <person name="Nusbaum C."/>
            <person name="Zody M.C."/>
            <person name="Baldwin J."/>
            <person name="Devon K."/>
            <person name="Dewar K."/>
            <person name="Doyle M."/>
            <person name="FitzHugh W."/>
            <person name="Funke R."/>
            <person name="Gage D."/>
            <person name="Harris K."/>
            <person name="Heaford A."/>
            <person name="Howland J."/>
            <person name="Kann L."/>
            <person name="Lehoczky J."/>
            <person name="LeVine R."/>
            <person name="McEwan P."/>
            <person name="McKernan K."/>
            <person name="Meldrim J."/>
            <person name="Mesirov J.P."/>
            <person name="Miranda C."/>
            <person name="Morris W."/>
            <person name="Naylor J."/>
            <person name="Raymond C."/>
            <person name="Rosetti M."/>
            <person name="Santos R."/>
            <person name="Sheridan A."/>
            <person name="Sougnez C."/>
            <person name="Stange-Thomann N."/>
            <person name="Stojanovic N."/>
            <person name="Subramanian A."/>
            <person name="Wyman D."/>
            <person name="Rogers J."/>
            <person name="Sulston J."/>
            <person name="Ainscough R."/>
            <person name="Beck S."/>
            <person name="Bentley D."/>
            <person name="Burton J."/>
            <person name="Clee C."/>
            <person name="Carter N."/>
            <person name="Coulson A."/>
            <person name="Deadman R."/>
            <person name="Deloukas P."/>
            <person name="Dunham A."/>
            <person name="Dunham I."/>
            <person name="Durbin R."/>
            <person name="French L."/>
            <person name="Grafham D."/>
            <person name="Gregory S."/>
            <person name="Hubbard T."/>
            <person name="Humphray S."/>
            <person name="Hunt A."/>
            <person name="Jones M."/>
            <person name="Lloyd C."/>
            <person name="McMurray A."/>
            <person name="Matthews L."/>
            <person name="Mercer S."/>
            <person name="Milne S."/>
            <person name="Mullikin J.C."/>
            <person name="Mungall A."/>
            <person name="Plumb R."/>
            <person name="Ross M."/>
            <person name="Shownkeen R."/>
            <person name="Sims S."/>
            <person name="Waterston R.H."/>
            <person name="Wilson R.K."/>
            <person name="Hillier L.W."/>
            <person name="McPherson J.D."/>
            <person name="Marra M.A."/>
            <person name="Mardis E.R."/>
            <person name="Fulton L.A."/>
            <person name="Chinwalla A.T."/>
            <person name="Pepin K.H."/>
            <person name="Gish W.R."/>
            <person name="Chissoe S.L."/>
            <person name="Wendl M.C."/>
            <person name="Delehaunty K.D."/>
            <person name="Miner T.L."/>
            <person name="Delehaunty A."/>
            <person name="Kramer J.B."/>
            <person name="Cook L.L."/>
            <person name="Fulton R.S."/>
            <person name="Johnson D.L."/>
            <person name="Minx P.J."/>
            <person name="Clifton S.W."/>
            <person name="Hawkins T."/>
            <person name="Branscomb E."/>
            <person name="Predki P."/>
            <person name="Richardson P."/>
            <person name="Wenning S."/>
            <person name="Slezak T."/>
            <person name="Doggett N."/>
            <person name="Cheng J.F."/>
            <person name="Olsen A."/>
            <person name="Lucas S."/>
            <person name="Elkin C."/>
            <person name="Uberbacher E."/>
            <person name="Frazier M."/>
            <person name="Gibbs R.A."/>
            <person name="Muzny D.M."/>
            <person name="Scherer S.E."/>
            <person name="Bouck J.B."/>
            <person name="Sodergren E.J."/>
            <person name="Worley K.C."/>
            <person name="Rives C.M."/>
            <person name="Gorrell J.H."/>
            <person name="Metzker M.L."/>
            <person name="Naylor S.L."/>
            <person name="Kucherlapati R.S."/>
            <person name="Nelson D.L."/>
            <person name="Weinstock G.M."/>
            <person name="Sakaki Y."/>
            <person name="Fujiyama A."/>
            <person name="Hattori M."/>
            <person name="Yada T."/>
            <person name="Toyoda A."/>
            <person name="Itoh T."/>
            <person name="Kawagoe C."/>
            <person name="Watanabe H."/>
            <person name="Totoki Y."/>
            <person name="Taylor T."/>
            <person name="Weissenbach J."/>
            <person name="Heilig R."/>
            <person name="Saurin W."/>
            <person name="Artiguenave F."/>
            <person name="Brottier P."/>
            <person name="Bruls T."/>
            <person name="Pelletier E."/>
            <person name="Robert C."/>
            <person name="Wincker P."/>
            <person name="Smith D.R."/>
            <person name="Doucette-Stamm L."/>
            <person name="Rubenfield M."/>
            <person name="Weinstock K."/>
            <person name="Lee H.M."/>
            <person name="Dubois J."/>
            <person name="Rosenthal A."/>
            <person name="Platzer M."/>
            <person name="Nyakatura G."/>
            <person name="Taudien S."/>
            <person name="Rump A."/>
            <person name="Yang H."/>
            <person name="Yu J."/>
            <person name="Wang J."/>
            <person name="Huang G."/>
            <person name="Gu J."/>
            <person name="Hood L."/>
            <person name="Rowen L."/>
            <person name="Madan A."/>
            <person name="Qin S."/>
            <person name="Davis R.W."/>
            <person name="Federspiel N.A."/>
            <person name="Abola A.P."/>
            <person name="Proctor M.J."/>
            <person name="Myers R.M."/>
            <person name="Schmutz J."/>
            <person name="Dickson M."/>
            <person name="Grimwood J."/>
            <person name="Cox D.R."/>
            <person name="Olson M.V."/>
            <person name="Kaul R."/>
            <person name="Raymond C."/>
            <person name="Shimizu N."/>
            <person name="Kawasaki K."/>
            <person name="Minoshima S."/>
            <person name="Evans G.A."/>
            <person name="Athanasiou M."/>
            <person name="Schultz R."/>
            <person name="Roe B.A."/>
            <person name="Chen F."/>
            <person name="Pan H."/>
            <person name="Ramser J."/>
            <person name="Lehrach H."/>
            <person name="Reinhardt R."/>
            <person name="McCombie W.R."/>
            <person name="de la Bastide M."/>
            <person name="Dedhia N."/>
            <person name="Blocker H."/>
            <person name="Hornischer K."/>
            <person name="Nordsiek G."/>
            <person name="Agarwala R."/>
            <person name="Aravind L."/>
            <person name="Bailey J.A."/>
            <person name="Bateman A."/>
            <person name="Batzoglou S."/>
            <person name="Birney E."/>
            <person name="Bork P."/>
            <person name="Brown D.G."/>
            <person name="Burge C.B."/>
            <person name="Cerutti L."/>
            <person name="Chen H.C."/>
            <person name="Church D."/>
            <person name="Clamp M."/>
            <person name="Copley R.R."/>
            <person name="Doerks T."/>
            <person name="Eddy S.R."/>
            <person name="Eichler E.E."/>
            <person name="Furey T.S."/>
            <person name="Galagan J."/>
            <person name="Gilbert J.G."/>
            <person name="Harmon C."/>
            <person name="Hayashizaki Y."/>
            <person name="Haussler D."/>
            <person name="Hermjakob H."/>
            <person name="Hokamp K."/>
            <person name="Jang W."/>
            <person name="Johnson L.S."/>
            <person name="Jones T.A."/>
            <person name="Kasif S."/>
            <person name="Kaspryzk A."/>
            <person name="Kennedy S."/>
            <person name="Kent W.J."/>
            <person name="Kitts P."/>
            <person name="Koonin E.V."/>
            <person name="Korf I."/>
            <person name="Kulp D."/>
            <person name="Lancet D."/>
            <person name="Lowe T.M."/>
            <person name="McLysaght A."/>
            <person name="Mikkelsen T."/>
            <person name="Moran J.V."/>
            <person name="Mulder N."/>
            <person name="Pollara V.J."/>
            <person name="Ponting C.P."/>
            <person name="Schuler G."/>
            <person name="Schultz J."/>
            <person name="Slater G."/>
            <person name="Smit A.F."/>
            <person name="Stupka E."/>
            <person name="Szustakowski J."/>
            <person name="Thierry-Mieg D."/>
            <person name="Thierry-Mieg J."/>
            <person name="Wagner L."/>
            <person name="Wallis J."/>
            <person name="Wheeler R."/>
            <person name="Williams A."/>
            <person name="Wolf Y.I."/>
            <person name="Wolfe K.H."/>
            <person name="Yang S.P."/>
            <person name="Yeh R.F."/>
            <person name="Collins F."/>
            <person name="Guyer M.S."/>
            <person name="Peterson J."/>
            <person name="Felsenfeld A."/>
            <person name="Wetterstrand K.A."/>
            <person name="Patrinos A."/>
            <person name="Morgan M.J."/>
            <person name="de Jong P."/>
            <person name="Catanese J.J."/>
            <person name="Osoegawa K."/>
            <person name="Shizuya H."/>
            <person name="Choi S."/>
            <person name="Chen Y.J."/>
        </authorList>
    </citation>
    <scope>NUCLEOTIDE SEQUENCE [LARGE SCALE GENOMIC DNA]</scope>
</reference>
<reference evidence="2 3" key="2">
    <citation type="journal article" date="2004" name="Nature">
        <title>Finishing the euchromatic sequence of the human genome.</title>
        <authorList>
            <consortium name="International Human Genome Sequencing Consortium"/>
        </authorList>
    </citation>
    <scope>NUCLEOTIDE SEQUENCE [LARGE SCALE GENOMIC DNA]</scope>
</reference>
<dbReference type="EMBL" id="AL158169">
    <property type="status" value="NOT_ANNOTATED_CDS"/>
    <property type="molecule type" value="Genomic_DNA"/>
</dbReference>
<proteinExistence type="evidence at protein level"/>
<dbReference type="InterPro" id="IPR032675">
    <property type="entry name" value="LRR_dom_sf"/>
</dbReference>
<organism evidence="2 3">
    <name type="scientific">Homo sapiens</name>
    <name type="common">Human</name>
    <dbReference type="NCBI Taxonomy" id="9606"/>
    <lineage>
        <taxon>Eukaryota</taxon>
        <taxon>Metazoa</taxon>
        <taxon>Chordata</taxon>
        <taxon>Craniata</taxon>
        <taxon>Vertebrata</taxon>
        <taxon>Euteleostomi</taxon>
        <taxon>Mammalia</taxon>
        <taxon>Eutheria</taxon>
        <taxon>Euarchontoglires</taxon>
        <taxon>Primates</taxon>
        <taxon>Haplorrhini</taxon>
        <taxon>Catarrhini</taxon>
        <taxon>Hominidae</taxon>
        <taxon>Homo</taxon>
    </lineage>
</organism>
<dbReference type="OrthoDB" id="10005095at2759"/>
<gene>
    <name evidence="2" type="primary">NTRK1</name>
</gene>
<evidence type="ECO:0000256" key="1">
    <source>
        <dbReference type="SAM" id="SignalP"/>
    </source>
</evidence>